<dbReference type="RefSeq" id="WP_309940325.1">
    <property type="nucleotide sequence ID" value="NZ_AP025305.1"/>
</dbReference>
<feature type="transmembrane region" description="Helical" evidence="5">
    <location>
        <begin position="48"/>
        <end position="71"/>
    </location>
</feature>
<feature type="transmembrane region" description="Helical" evidence="5">
    <location>
        <begin position="373"/>
        <end position="390"/>
    </location>
</feature>
<keyword evidence="4 5" id="KW-0472">Membrane</keyword>
<dbReference type="GO" id="GO:0008273">
    <property type="term" value="F:calcium, potassium:sodium antiporter activity"/>
    <property type="evidence" value="ECO:0007669"/>
    <property type="project" value="TreeGrafter"/>
</dbReference>
<gene>
    <name evidence="7" type="ORF">HNQ88_003475</name>
</gene>
<evidence type="ECO:0000256" key="1">
    <source>
        <dbReference type="ARBA" id="ARBA00004141"/>
    </source>
</evidence>
<feature type="transmembrane region" description="Helical" evidence="5">
    <location>
        <begin position="92"/>
        <end position="116"/>
    </location>
</feature>
<feature type="transmembrane region" description="Helical" evidence="5">
    <location>
        <begin position="261"/>
        <end position="281"/>
    </location>
</feature>
<feature type="domain" description="Sodium/calcium exchanger membrane region" evidence="6">
    <location>
        <begin position="262"/>
        <end position="411"/>
    </location>
</feature>
<dbReference type="AlphaFoldDB" id="A0AAE3XS16"/>
<feature type="transmembrane region" description="Helical" evidence="5">
    <location>
        <begin position="136"/>
        <end position="153"/>
    </location>
</feature>
<protein>
    <submittedName>
        <fullName evidence="7">Cation:H+ antiporter</fullName>
    </submittedName>
</protein>
<comment type="subcellular location">
    <subcellularLocation>
        <location evidence="1">Membrane</location>
        <topology evidence="1">Multi-pass membrane protein</topology>
    </subcellularLocation>
</comment>
<organism evidence="7 8">
    <name type="scientific">Aureibacter tunicatorum</name>
    <dbReference type="NCBI Taxonomy" id="866807"/>
    <lineage>
        <taxon>Bacteria</taxon>
        <taxon>Pseudomonadati</taxon>
        <taxon>Bacteroidota</taxon>
        <taxon>Cytophagia</taxon>
        <taxon>Cytophagales</taxon>
        <taxon>Persicobacteraceae</taxon>
        <taxon>Aureibacter</taxon>
    </lineage>
</organism>
<dbReference type="GO" id="GO:0005886">
    <property type="term" value="C:plasma membrane"/>
    <property type="evidence" value="ECO:0007669"/>
    <property type="project" value="TreeGrafter"/>
</dbReference>
<dbReference type="Gene3D" id="1.20.1420.30">
    <property type="entry name" value="NCX, central ion-binding region"/>
    <property type="match status" value="1"/>
</dbReference>
<reference evidence="7" key="1">
    <citation type="submission" date="2023-07" db="EMBL/GenBank/DDBJ databases">
        <title>Genomic Encyclopedia of Type Strains, Phase IV (KMG-IV): sequencing the most valuable type-strain genomes for metagenomic binning, comparative biology and taxonomic classification.</title>
        <authorList>
            <person name="Goeker M."/>
        </authorList>
    </citation>
    <scope>NUCLEOTIDE SEQUENCE</scope>
    <source>
        <strain evidence="7">DSM 26174</strain>
    </source>
</reference>
<dbReference type="InterPro" id="IPR004481">
    <property type="entry name" value="K/Na/Ca-exchanger"/>
</dbReference>
<feature type="transmembrane region" description="Helical" evidence="5">
    <location>
        <begin position="397"/>
        <end position="417"/>
    </location>
</feature>
<feature type="transmembrane region" description="Helical" evidence="5">
    <location>
        <begin position="328"/>
        <end position="353"/>
    </location>
</feature>
<evidence type="ECO:0000313" key="7">
    <source>
        <dbReference type="EMBL" id="MDR6240409.1"/>
    </source>
</evidence>
<evidence type="ECO:0000256" key="5">
    <source>
        <dbReference type="SAM" id="Phobius"/>
    </source>
</evidence>
<feature type="transmembrane region" description="Helical" evidence="5">
    <location>
        <begin position="293"/>
        <end position="316"/>
    </location>
</feature>
<evidence type="ECO:0000256" key="4">
    <source>
        <dbReference type="ARBA" id="ARBA00023136"/>
    </source>
</evidence>
<comment type="caution">
    <text evidence="7">The sequence shown here is derived from an EMBL/GenBank/DDBJ whole genome shotgun (WGS) entry which is preliminary data.</text>
</comment>
<sequence>MLQTTEKEVSPKPGEKKGISVGLILGFLIVLLALPTVINFYAPGMVDFWTHGVPHLAQSIIVIVACCLIIWKASDGFETASDYIGDQLGMEAGVKGATINAIGSSLPELFTTFFFLVVQKDATGFAGGIGTTAGSAVFNAMIIPAAVILSVSYSLKRGVTVDKRVILRDGLFLIFAELLLVVLLNSTEMTWLHGVILMLIYGGYIAILKFFKISNADGDSEEEEEEEDEYVDGSIVGRLKSFMVLNIENAVLGGKAMSKGLAWSLLAVATVIIGLACHLLAEACVMLGEALNVAPFIIAIIFAAAATSVPDTFISIKDAKKGNYNDAVANALGSNIFDICFALGFPLAIYCFFNGNIPMGTGEASSFVGEFRVLLLIFTVLAFFIYYFGNKMGKSKAFMLFGLYGAFLLYTLAYVYAPDSVSGIRSFLASSNDFFSQFNILN</sequence>
<keyword evidence="8" id="KW-1185">Reference proteome</keyword>
<dbReference type="Pfam" id="PF01699">
    <property type="entry name" value="Na_Ca_ex"/>
    <property type="match status" value="2"/>
</dbReference>
<dbReference type="PANTHER" id="PTHR10846">
    <property type="entry name" value="SODIUM/POTASSIUM/CALCIUM EXCHANGER"/>
    <property type="match status" value="1"/>
</dbReference>
<dbReference type="InterPro" id="IPR004837">
    <property type="entry name" value="NaCa_Exmemb"/>
</dbReference>
<accession>A0AAE3XS16</accession>
<dbReference type="GO" id="GO:0006874">
    <property type="term" value="P:intracellular calcium ion homeostasis"/>
    <property type="evidence" value="ECO:0007669"/>
    <property type="project" value="TreeGrafter"/>
</dbReference>
<feature type="transmembrane region" description="Helical" evidence="5">
    <location>
        <begin position="21"/>
        <end position="42"/>
    </location>
</feature>
<feature type="domain" description="Sodium/calcium exchanger membrane region" evidence="6">
    <location>
        <begin position="59"/>
        <end position="208"/>
    </location>
</feature>
<dbReference type="EMBL" id="JAVDQD010000004">
    <property type="protein sequence ID" value="MDR6240409.1"/>
    <property type="molecule type" value="Genomic_DNA"/>
</dbReference>
<dbReference type="PANTHER" id="PTHR10846:SF8">
    <property type="entry name" value="INNER MEMBRANE PROTEIN YRBG"/>
    <property type="match status" value="1"/>
</dbReference>
<dbReference type="InterPro" id="IPR044880">
    <property type="entry name" value="NCX_ion-bd_dom_sf"/>
</dbReference>
<evidence type="ECO:0000256" key="2">
    <source>
        <dbReference type="ARBA" id="ARBA00022692"/>
    </source>
</evidence>
<feature type="transmembrane region" description="Helical" evidence="5">
    <location>
        <begin position="190"/>
        <end position="211"/>
    </location>
</feature>
<evidence type="ECO:0000313" key="8">
    <source>
        <dbReference type="Proteomes" id="UP001185092"/>
    </source>
</evidence>
<feature type="transmembrane region" description="Helical" evidence="5">
    <location>
        <begin position="165"/>
        <end position="184"/>
    </location>
</feature>
<keyword evidence="3 5" id="KW-1133">Transmembrane helix</keyword>
<keyword evidence="2 5" id="KW-0812">Transmembrane</keyword>
<dbReference type="Proteomes" id="UP001185092">
    <property type="component" value="Unassembled WGS sequence"/>
</dbReference>
<evidence type="ECO:0000256" key="3">
    <source>
        <dbReference type="ARBA" id="ARBA00022989"/>
    </source>
</evidence>
<name>A0AAE3XS16_9BACT</name>
<evidence type="ECO:0000259" key="6">
    <source>
        <dbReference type="Pfam" id="PF01699"/>
    </source>
</evidence>
<dbReference type="GO" id="GO:0005262">
    <property type="term" value="F:calcium channel activity"/>
    <property type="evidence" value="ECO:0007669"/>
    <property type="project" value="TreeGrafter"/>
</dbReference>
<proteinExistence type="predicted"/>